<name>A0A4Y8RGR5_9HYPH</name>
<dbReference type="SUPFAM" id="SSF55729">
    <property type="entry name" value="Acyl-CoA N-acyltransferases (Nat)"/>
    <property type="match status" value="1"/>
</dbReference>
<comment type="caution">
    <text evidence="2">The sequence shown here is derived from an EMBL/GenBank/DDBJ whole genome shotgun (WGS) entry which is preliminary data.</text>
</comment>
<organism evidence="2 3">
    <name type="scientific">Jiella endophytica</name>
    <dbReference type="NCBI Taxonomy" id="2558362"/>
    <lineage>
        <taxon>Bacteria</taxon>
        <taxon>Pseudomonadati</taxon>
        <taxon>Pseudomonadota</taxon>
        <taxon>Alphaproteobacteria</taxon>
        <taxon>Hyphomicrobiales</taxon>
        <taxon>Aurantimonadaceae</taxon>
        <taxon>Jiella</taxon>
    </lineage>
</organism>
<dbReference type="InterPro" id="IPR000182">
    <property type="entry name" value="GNAT_dom"/>
</dbReference>
<sequence>MIGGGTAPFRAEAYHVAGHWIAPLAAGEAAILAAEMATLDPWARLGIAAEGLAATLSPAGDPSLYAPVAFGLRQAGVEARLAGQDELLGACAIRPRFLNGPYLALLFVRPAAQSRGTGRAALAFMEQEARRSGANGLWVSVSAFNDRAFAFYQRFGFAEVGLVPDLLREGEDERLMRKAL</sequence>
<keyword evidence="3" id="KW-1185">Reference proteome</keyword>
<accession>A0A4Y8RGR5</accession>
<dbReference type="Gene3D" id="3.40.630.30">
    <property type="match status" value="1"/>
</dbReference>
<feature type="domain" description="N-acetyltransferase" evidence="1">
    <location>
        <begin position="34"/>
        <end position="180"/>
    </location>
</feature>
<dbReference type="InterPro" id="IPR016181">
    <property type="entry name" value="Acyl_CoA_acyltransferase"/>
</dbReference>
<evidence type="ECO:0000259" key="1">
    <source>
        <dbReference type="PROSITE" id="PS51186"/>
    </source>
</evidence>
<gene>
    <name evidence="2" type="ORF">E3C22_14355</name>
</gene>
<dbReference type="PROSITE" id="PS51186">
    <property type="entry name" value="GNAT"/>
    <property type="match status" value="1"/>
</dbReference>
<evidence type="ECO:0000313" key="3">
    <source>
        <dbReference type="Proteomes" id="UP000298179"/>
    </source>
</evidence>
<dbReference type="CDD" id="cd04301">
    <property type="entry name" value="NAT_SF"/>
    <property type="match status" value="1"/>
</dbReference>
<evidence type="ECO:0000313" key="2">
    <source>
        <dbReference type="EMBL" id="TFF21848.1"/>
    </source>
</evidence>
<dbReference type="Pfam" id="PF00583">
    <property type="entry name" value="Acetyltransf_1"/>
    <property type="match status" value="1"/>
</dbReference>
<proteinExistence type="predicted"/>
<keyword evidence="2" id="KW-0808">Transferase</keyword>
<dbReference type="Proteomes" id="UP000298179">
    <property type="component" value="Unassembled WGS sequence"/>
</dbReference>
<dbReference type="EMBL" id="SOZD01000004">
    <property type="protein sequence ID" value="TFF21848.1"/>
    <property type="molecule type" value="Genomic_DNA"/>
</dbReference>
<protein>
    <submittedName>
        <fullName evidence="2">GNAT family N-acetyltransferase</fullName>
    </submittedName>
</protein>
<reference evidence="2 3" key="1">
    <citation type="submission" date="2019-03" db="EMBL/GenBank/DDBJ databases">
        <title>Jiella endophytica sp. nov., a novel endophytic bacterium isolated from root of Ficus microcarpa Linn. f.</title>
        <authorList>
            <person name="Tuo L."/>
        </authorList>
    </citation>
    <scope>NUCLEOTIDE SEQUENCE [LARGE SCALE GENOMIC DNA]</scope>
    <source>
        <strain evidence="2 3">CBS5Q-3</strain>
    </source>
</reference>
<dbReference type="AlphaFoldDB" id="A0A4Y8RGR5"/>
<dbReference type="GO" id="GO:0016747">
    <property type="term" value="F:acyltransferase activity, transferring groups other than amino-acyl groups"/>
    <property type="evidence" value="ECO:0007669"/>
    <property type="project" value="InterPro"/>
</dbReference>